<comment type="caution">
    <text evidence="4">The sequence shown here is derived from an EMBL/GenBank/DDBJ whole genome shotgun (WGS) entry which is preliminary data.</text>
</comment>
<dbReference type="OrthoDB" id="9765926at2"/>
<dbReference type="STRING" id="1189612.A33Q_2000"/>
<gene>
    <name evidence="4" type="ORF">A33Q_2000</name>
</gene>
<organism evidence="4 5">
    <name type="scientific">Indibacter alkaliphilus (strain CCUG 57479 / KCTC 22604 / LW1)</name>
    <dbReference type="NCBI Taxonomy" id="1189612"/>
    <lineage>
        <taxon>Bacteria</taxon>
        <taxon>Pseudomonadati</taxon>
        <taxon>Bacteroidota</taxon>
        <taxon>Cytophagia</taxon>
        <taxon>Cytophagales</taxon>
        <taxon>Cyclobacteriaceae</taxon>
    </lineage>
</organism>
<keyword evidence="5" id="KW-1185">Reference proteome</keyword>
<accession>S2DD48</accession>
<protein>
    <recommendedName>
        <fullName evidence="3">Ig-like domain-containing protein</fullName>
    </recommendedName>
</protein>
<evidence type="ECO:0000313" key="5">
    <source>
        <dbReference type="Proteomes" id="UP000006073"/>
    </source>
</evidence>
<evidence type="ECO:0000313" key="4">
    <source>
        <dbReference type="EMBL" id="EOZ97082.1"/>
    </source>
</evidence>
<dbReference type="InterPro" id="IPR007110">
    <property type="entry name" value="Ig-like_dom"/>
</dbReference>
<dbReference type="RefSeq" id="WP_009034601.1">
    <property type="nucleotide sequence ID" value="NZ_ALWO02000031.1"/>
</dbReference>
<keyword evidence="2" id="KW-1133">Transmembrane helix</keyword>
<proteinExistence type="predicted"/>
<feature type="domain" description="Ig-like" evidence="3">
    <location>
        <begin position="835"/>
        <end position="925"/>
    </location>
</feature>
<feature type="compositionally biased region" description="Acidic residues" evidence="1">
    <location>
        <begin position="477"/>
        <end position="499"/>
    </location>
</feature>
<dbReference type="AlphaFoldDB" id="S2DD48"/>
<feature type="transmembrane region" description="Helical" evidence="2">
    <location>
        <begin position="12"/>
        <end position="29"/>
    </location>
</feature>
<evidence type="ECO:0000256" key="1">
    <source>
        <dbReference type="SAM" id="MobiDB-lite"/>
    </source>
</evidence>
<reference evidence="4 5" key="1">
    <citation type="journal article" date="2013" name="Genome Announc.">
        <title>Draft Genome Sequence of Indibacter alkaliphilus Strain LW1T, Isolated from Lonar Lake, a Haloalkaline Lake in the Buldana District of Maharashtra, India.</title>
        <authorList>
            <person name="Singh A."/>
            <person name="Kumar Jangir P."/>
            <person name="Sharma R."/>
            <person name="Singh A."/>
            <person name="Kumar Pinnaka A."/>
            <person name="Shivaji S."/>
        </authorList>
    </citation>
    <scope>NUCLEOTIDE SEQUENCE [LARGE SCALE GENOMIC DNA]</scope>
    <source>
        <strain evidence="5">CCUG 57479 / KCTC 22604 / LW1</strain>
    </source>
</reference>
<keyword evidence="2" id="KW-0812">Transmembrane</keyword>
<keyword evidence="2" id="KW-0472">Membrane</keyword>
<dbReference type="PROSITE" id="PS50835">
    <property type="entry name" value="IG_LIKE"/>
    <property type="match status" value="1"/>
</dbReference>
<dbReference type="Proteomes" id="UP000006073">
    <property type="component" value="Unassembled WGS sequence"/>
</dbReference>
<dbReference type="EMBL" id="ALWO02000031">
    <property type="protein sequence ID" value="EOZ97082.1"/>
    <property type="molecule type" value="Genomic_DNA"/>
</dbReference>
<dbReference type="eggNOG" id="COG3291">
    <property type="taxonomic scope" value="Bacteria"/>
</dbReference>
<name>S2DD48_INDAL</name>
<dbReference type="CDD" id="cd00146">
    <property type="entry name" value="PKD"/>
    <property type="match status" value="1"/>
</dbReference>
<evidence type="ECO:0000256" key="2">
    <source>
        <dbReference type="SAM" id="Phobius"/>
    </source>
</evidence>
<evidence type="ECO:0000259" key="3">
    <source>
        <dbReference type="PROSITE" id="PS50835"/>
    </source>
</evidence>
<feature type="region of interest" description="Disordered" evidence="1">
    <location>
        <begin position="477"/>
        <end position="500"/>
    </location>
</feature>
<sequence>MKQSKQIFSAKNYWLTFVLIVGTFGLILSKTAKTTNPLPLDSFVDEFVIEGPERVCLITGNRIEEFFGGGDADTDFYRWTISEPTGAPRVFQGGESVQTLAFTFSQAGTHTINLIISRGGIPVSNLTKVVEVLPGAEVSLLGDYALCPGDELTLRALDPSTVGLADYSFEWTDENGDVVSSDNELLVDDEGEFQVKYFLQNSLGEAECENVLTTQVRFAVDFDLDVNGVNFCPGNVIVAFAEPQAQGRWYYQKEGEPEVFINQSNFLQLSTANLAGFGDYTLIFELVNENNLSCVIRKTHDFTFGQNPQFRIEEENSASECLAEDGALRIFADGDIDLIYYVIDEETNGPGFSLSAGEELVIPGLRSGVYTFEAFANGCRFTLGTVVTLQDVPDQLRFSVDPDSIVPETCSDEGKNNGSFTVFFENGPIDLIYELYTERGDLVGTGVLESDELEDIEFVIEVPGGIFYFEVFIPEEPSEEGEDDEEEGEEGDEDDDEEDNRCMVPFVERIEVPGLPQVEFTVPTVFKFCEIYELVPETTQPLEFLLRNKATGEERVGQTFTITEAGDYELIGRHLDFPEEICPTKVELSIEDVDPVDFEIEFLSQDCVGNQVWEANILNYDPSEVRIRWYDEAGEVVSTGINMSPVTYGEYEVEMQPRNILGTCPTPPTKFIVPEPVLSVPVDLDASLLCPFGPDATITLDTDFENVGRIRWRYFDEDGEITVLTVEENSSSIVATVSGTYEVTVYNSINTTCEIGRTNIDIEISDNLTQFEVPEEELVICERYEWIPESNFSLVYTLTYPNGEQVTKNPDERFVLNQSGEYEIRGADPNNPICPNVKTFEVRVVDAIIFSAELIDQSCEGEFTYEANIGNSAPEDVLITWRNSGGQELGNSPIFTTSTPGTYTLEVQPAGSLPCDIELDEFTIEAPILSVDAFLQAGVICPDDLSTVIDLEIDLPEEVERIEWFFTDLNGNSESLPQFQNLFEAVAEREGTYEVFVYNELGCLLDDEMILILQSVDDIRPVVKELYEICAEYEIGETINPGNFSTYEWYLDDRLLSTSPTYKPQLVGTYTLVVNSQENCEYITTFEVEEECELKVSLPNAIIPGSSDRNFLIYSNFLIDELDVWIFNKWGQEVFSCSERSLVENSVSCVWDGFYRGEKLPIGAYAVRIHYKNTQEGIEQTMMTTLTVID</sequence>